<dbReference type="InterPro" id="IPR037069">
    <property type="entry name" value="AcylCoA_DH/ox_N_sf"/>
</dbReference>
<sequence>MSRFTALHQWLEDHAAQLDAGDPQVSAELLPQLASAGLFRLGVPTEYGGAGGSITEAIEALASVAERSLTAAFVGWGQRTFIEYLLTGRSAGPLREQLLPGLLSGEIAGASGLSNAMKFLSGIEQISLSGRPDAAGWTVDGALPWVTNLRTQDQGFWAAAMVAAPAGSPHPLVAVSPAHTPGLTRTPDLDLVALRGSATAQLRFEQAQVAEHHVLDPDAADYLPRVRPAFLGLQLALPLGLASRSLAEARARLARFDTSVLHGPVADTQAELDALSRQLHSGLAAGKFVKDCAELFRLKVALVETASRAVDLELQATGGLAYLSGRADGLMRRWREQAFLPLITPSVVQLQTQLAQAGQPYGGTPARQAAV</sequence>
<dbReference type="InterPro" id="IPR013786">
    <property type="entry name" value="AcylCoA_DH/ox_N"/>
</dbReference>
<dbReference type="Gene3D" id="1.10.540.10">
    <property type="entry name" value="Acyl-CoA dehydrogenase/oxidase, N-terminal domain"/>
    <property type="match status" value="1"/>
</dbReference>
<dbReference type="InterPro" id="IPR046373">
    <property type="entry name" value="Acyl-CoA_Oxase/DH_mid-dom_sf"/>
</dbReference>
<dbReference type="RefSeq" id="WP_013616077.1">
    <property type="nucleotide sequence ID" value="NC_015163.1"/>
</dbReference>
<gene>
    <name evidence="2" type="ordered locus">Deipr_2740</name>
</gene>
<organism evidence="2 3">
    <name type="scientific">Deinococcus proteolyticus (strain ATCC 35074 / DSM 20540 / JCM 6276 / NBRC 101906 / NCIMB 13154 / VKM Ac-1939 / CCM 2703 / MRP)</name>
    <dbReference type="NCBI Taxonomy" id="693977"/>
    <lineage>
        <taxon>Bacteria</taxon>
        <taxon>Thermotogati</taxon>
        <taxon>Deinococcota</taxon>
        <taxon>Deinococci</taxon>
        <taxon>Deinococcales</taxon>
        <taxon>Deinococcaceae</taxon>
        <taxon>Deinococcus</taxon>
    </lineage>
</organism>
<protein>
    <submittedName>
        <fullName evidence="2">Acyl-CoA dehydrogenase</fullName>
    </submittedName>
</protein>
<dbReference type="AlphaFoldDB" id="F0RRC5"/>
<dbReference type="Gene3D" id="2.40.110.10">
    <property type="entry name" value="Butyryl-CoA Dehydrogenase, subunit A, domain 2"/>
    <property type="match status" value="1"/>
</dbReference>
<dbReference type="GO" id="GO:0003995">
    <property type="term" value="F:acyl-CoA dehydrogenase activity"/>
    <property type="evidence" value="ECO:0007669"/>
    <property type="project" value="TreeGrafter"/>
</dbReference>
<dbReference type="PANTHER" id="PTHR43884">
    <property type="entry name" value="ACYL-COA DEHYDROGENASE"/>
    <property type="match status" value="1"/>
</dbReference>
<accession>F0RRC5</accession>
<keyword evidence="2" id="KW-0614">Plasmid</keyword>
<dbReference type="EMBL" id="CP002540">
    <property type="protein sequence ID" value="ADY27834.1"/>
    <property type="molecule type" value="Genomic_DNA"/>
</dbReference>
<evidence type="ECO:0000259" key="1">
    <source>
        <dbReference type="Pfam" id="PF02771"/>
    </source>
</evidence>
<dbReference type="KEGG" id="dpt:Deipr_2740"/>
<dbReference type="Proteomes" id="UP000007718">
    <property type="component" value="Plasmid pDEIPR04"/>
</dbReference>
<evidence type="ECO:0000313" key="3">
    <source>
        <dbReference type="Proteomes" id="UP000007718"/>
    </source>
</evidence>
<keyword evidence="3" id="KW-1185">Reference proteome</keyword>
<reference evidence="2 3" key="2">
    <citation type="journal article" date="2012" name="Stand. Genomic Sci.">
        <title>Complete genome sequence of the orange-red pigmented, radioresistant Deinococcus proteolyticus type strain (MRP(T)).</title>
        <authorList>
            <person name="Copeland A."/>
            <person name="Zeytun A."/>
            <person name="Yassawong M."/>
            <person name="Nolan M."/>
            <person name="Lucas S."/>
            <person name="Hammon N."/>
            <person name="Deshpande S."/>
            <person name="Cheng J.F."/>
            <person name="Han C."/>
            <person name="Tapia R."/>
            <person name="Goodwin L.A."/>
            <person name="Pitluck S."/>
            <person name="Mavromatis K."/>
            <person name="Liolios K."/>
            <person name="Pagani I."/>
            <person name="Ivanova N."/>
            <person name="Mikhailova N."/>
            <person name="Pati A."/>
            <person name="Chen A."/>
            <person name="Palaniappan K."/>
            <person name="Land M."/>
            <person name="Hauser L."/>
            <person name="Jeffries C.D."/>
            <person name="Brambilla E.M."/>
            <person name="Rohde M."/>
            <person name="Sikorski J."/>
            <person name="Pukall R."/>
            <person name="Goker M."/>
            <person name="Detter J.C."/>
            <person name="Woyke T."/>
            <person name="Bristow J."/>
            <person name="Eisen J.A."/>
            <person name="Markowitz V."/>
            <person name="Hugenholtz P."/>
            <person name="Kyrpides N.C."/>
            <person name="Klenk H.P."/>
            <person name="Lapidus A."/>
        </authorList>
    </citation>
    <scope>NUCLEOTIDE SEQUENCE [LARGE SCALE GENOMIC DNA]</scope>
    <source>
        <strain evidence="3">ATCC 35074 / DSM 20540 / JCM 6276 / NBRC 101906 / NCIMB 13154 / VKM Ac-1939 / CCM 2703 / MRP</strain>
        <plasmid evidence="3">Plasmid pDEIPR04</plasmid>
    </source>
</reference>
<dbReference type="OrthoDB" id="5365325at2"/>
<proteinExistence type="predicted"/>
<feature type="domain" description="Acyl-CoA dehydrogenase/oxidase N-terminal" evidence="1">
    <location>
        <begin position="11"/>
        <end position="106"/>
    </location>
</feature>
<dbReference type="PANTHER" id="PTHR43884:SF12">
    <property type="entry name" value="ISOVALERYL-COA DEHYDROGENASE, MITOCHONDRIAL-RELATED"/>
    <property type="match status" value="1"/>
</dbReference>
<dbReference type="SUPFAM" id="SSF56645">
    <property type="entry name" value="Acyl-CoA dehydrogenase NM domain-like"/>
    <property type="match status" value="1"/>
</dbReference>
<dbReference type="Pfam" id="PF02771">
    <property type="entry name" value="Acyl-CoA_dh_N"/>
    <property type="match status" value="1"/>
</dbReference>
<name>F0RRC5_DEIPM</name>
<dbReference type="HOGENOM" id="CLU_063432_0_0_0"/>
<dbReference type="InterPro" id="IPR009100">
    <property type="entry name" value="AcylCoA_DH/oxidase_NM_dom_sf"/>
</dbReference>
<dbReference type="GO" id="GO:0050660">
    <property type="term" value="F:flavin adenine dinucleotide binding"/>
    <property type="evidence" value="ECO:0007669"/>
    <property type="project" value="InterPro"/>
</dbReference>
<evidence type="ECO:0000313" key="2">
    <source>
        <dbReference type="EMBL" id="ADY27834.1"/>
    </source>
</evidence>
<geneLocation type="plasmid" evidence="2 3">
    <name>pDEIPR04</name>
</geneLocation>
<reference evidence="3" key="1">
    <citation type="submission" date="2011-02" db="EMBL/GenBank/DDBJ databases">
        <title>The complete sequence of plasmid4 of Deinococcus proteolyticus DSM 20540.</title>
        <authorList>
            <consortium name="US DOE Joint Genome Institute (JGI-PGF)"/>
            <person name="Lucas S."/>
            <person name="Copeland A."/>
            <person name="Lapidus A."/>
            <person name="Bruce D."/>
            <person name="Goodwin L."/>
            <person name="Pitluck S."/>
            <person name="Kyrpides N."/>
            <person name="Mavromatis K."/>
            <person name="Pagani I."/>
            <person name="Ivanova N."/>
            <person name="Ovchinnikova G."/>
            <person name="Zeytun A."/>
            <person name="Detter J.C."/>
            <person name="Han C."/>
            <person name="Land M."/>
            <person name="Hauser L."/>
            <person name="Markowitz V."/>
            <person name="Cheng J.-F."/>
            <person name="Hugenholtz P."/>
            <person name="Woyke T."/>
            <person name="Wu D."/>
            <person name="Pukall R."/>
            <person name="Steenblock K."/>
            <person name="Brambilla E."/>
            <person name="Klenk H.-P."/>
            <person name="Eisen J.A."/>
        </authorList>
    </citation>
    <scope>NUCLEOTIDE SEQUENCE [LARGE SCALE GENOMIC DNA]</scope>
    <source>
        <strain evidence="3">ATCC 35074 / DSM 20540 / JCM 6276 / NBRC 101906 / NCIMB 13154 / VKM Ac-1939 / CCM 2703 / MRP</strain>
        <plasmid evidence="3">Plasmid pDEIPR04</plasmid>
    </source>
</reference>